<dbReference type="eggNOG" id="ENOG502R300">
    <property type="taxonomic scope" value="Eukaryota"/>
</dbReference>
<organism evidence="9 10">
    <name type="scientific">Morus notabilis</name>
    <dbReference type="NCBI Taxonomy" id="981085"/>
    <lineage>
        <taxon>Eukaryota</taxon>
        <taxon>Viridiplantae</taxon>
        <taxon>Streptophyta</taxon>
        <taxon>Embryophyta</taxon>
        <taxon>Tracheophyta</taxon>
        <taxon>Spermatophyta</taxon>
        <taxon>Magnoliopsida</taxon>
        <taxon>eudicotyledons</taxon>
        <taxon>Gunneridae</taxon>
        <taxon>Pentapetalae</taxon>
        <taxon>rosids</taxon>
        <taxon>fabids</taxon>
        <taxon>Rosales</taxon>
        <taxon>Moraceae</taxon>
        <taxon>Moreae</taxon>
        <taxon>Morus</taxon>
    </lineage>
</organism>
<dbReference type="PROSITE" id="PS50096">
    <property type="entry name" value="IQ"/>
    <property type="match status" value="2"/>
</dbReference>
<dbReference type="GO" id="GO:0005737">
    <property type="term" value="C:cytoplasm"/>
    <property type="evidence" value="ECO:0007669"/>
    <property type="project" value="UniProtKB-SubCell"/>
</dbReference>
<dbReference type="Pfam" id="PF13178">
    <property type="entry name" value="DUF4005"/>
    <property type="match status" value="1"/>
</dbReference>
<accession>W9RNU6</accession>
<evidence type="ECO:0000256" key="2">
    <source>
        <dbReference type="ARBA" id="ARBA00022490"/>
    </source>
</evidence>
<evidence type="ECO:0000256" key="5">
    <source>
        <dbReference type="ARBA" id="ARBA00024341"/>
    </source>
</evidence>
<feature type="region of interest" description="Disordered" evidence="7">
    <location>
        <begin position="417"/>
        <end position="454"/>
    </location>
</feature>
<dbReference type="SMART" id="SM00015">
    <property type="entry name" value="IQ"/>
    <property type="match status" value="2"/>
</dbReference>
<dbReference type="Proteomes" id="UP000030645">
    <property type="component" value="Unassembled WGS sequence"/>
</dbReference>
<evidence type="ECO:0000259" key="8">
    <source>
        <dbReference type="Pfam" id="PF13178"/>
    </source>
</evidence>
<feature type="domain" description="DUF4005" evidence="8">
    <location>
        <begin position="362"/>
        <end position="461"/>
    </location>
</feature>
<dbReference type="EMBL" id="KE344887">
    <property type="protein sequence ID" value="EXB83823.1"/>
    <property type="molecule type" value="Genomic_DNA"/>
</dbReference>
<feature type="region of interest" description="Disordered" evidence="7">
    <location>
        <begin position="1"/>
        <end position="32"/>
    </location>
</feature>
<dbReference type="PANTHER" id="PTHR32295:SF6">
    <property type="entry name" value="PROTEIN IQ-DOMAIN 18"/>
    <property type="match status" value="1"/>
</dbReference>
<keyword evidence="2" id="KW-0963">Cytoplasm</keyword>
<dbReference type="STRING" id="981085.W9RNU6"/>
<feature type="region of interest" description="Disordered" evidence="7">
    <location>
        <begin position="279"/>
        <end position="379"/>
    </location>
</feature>
<evidence type="ECO:0000256" key="4">
    <source>
        <dbReference type="ARBA" id="ARBA00022860"/>
    </source>
</evidence>
<evidence type="ECO:0000313" key="10">
    <source>
        <dbReference type="Proteomes" id="UP000030645"/>
    </source>
</evidence>
<dbReference type="InterPro" id="IPR000048">
    <property type="entry name" value="IQ_motif_EF-hand-BS"/>
</dbReference>
<comment type="subcellular location">
    <subcellularLocation>
        <location evidence="1">Cytoplasm</location>
    </subcellularLocation>
</comment>
<gene>
    <name evidence="9" type="ORF">L484_023429</name>
</gene>
<keyword evidence="3" id="KW-0677">Repeat</keyword>
<evidence type="ECO:0000256" key="1">
    <source>
        <dbReference type="ARBA" id="ARBA00004496"/>
    </source>
</evidence>
<evidence type="ECO:0000313" key="9">
    <source>
        <dbReference type="EMBL" id="EXB83823.1"/>
    </source>
</evidence>
<dbReference type="PANTHER" id="PTHR32295">
    <property type="entry name" value="IQ-DOMAIN 5-RELATED"/>
    <property type="match status" value="1"/>
</dbReference>
<dbReference type="CDD" id="cd23767">
    <property type="entry name" value="IQCD"/>
    <property type="match status" value="1"/>
</dbReference>
<dbReference type="FunFam" id="1.20.5.190:FF:000062">
    <property type="entry name" value="IQ-domain 11"/>
    <property type="match status" value="1"/>
</dbReference>
<dbReference type="AlphaFoldDB" id="W9RNU6"/>
<dbReference type="Pfam" id="PF00612">
    <property type="entry name" value="IQ"/>
    <property type="match status" value="2"/>
</dbReference>
<evidence type="ECO:0000256" key="3">
    <source>
        <dbReference type="ARBA" id="ARBA00022737"/>
    </source>
</evidence>
<proteinExistence type="inferred from homology"/>
<feature type="compositionally biased region" description="Basic and acidic residues" evidence="7">
    <location>
        <begin position="20"/>
        <end position="29"/>
    </location>
</feature>
<feature type="compositionally biased region" description="Basic and acidic residues" evidence="7">
    <location>
        <begin position="279"/>
        <end position="297"/>
    </location>
</feature>
<dbReference type="InterPro" id="IPR025064">
    <property type="entry name" value="DUF4005"/>
</dbReference>
<sequence>MGKKGGSSWLTAVKRAFRSPTKEDDLEKKREKRRWIFRKPTNLQETIVSQSVQQSQTPDQQRQNGEDQKHALAVAVATAEAAMATAQAAAEVARLTRPSNHASERSAAIVIQTAFRGYLARRALRALKGLVKLQALVRGHNVRKQAKMTLRCMQALVRVQARVLDQRMRLSHDGSRKSTFSDTNSVWDSRYLQDISDRKSMSREGSSIADDWDERPHTVEEVKAMLQHRKEVAMKREKKLSQAFSQQIWRAGRSPSMGNEEELEERPKWLDRWMAAKPWESRGRASTDQRESIKTVEMDTSQPYSYLAPNLRRSNPNYHQHQHQQRPSSPLHRSQQNHHHNHHSPVTPSPSKTRPIQVRSASPRCGREDRSISQQISQTPSLRSNYYYTGNFTHHQHGRIGTSTTCSGSTLPNYMAATESAKARSRSQSAPRQRPSTPERDRGVGSAAKKRLSFPAPPEPHYCYGHSLRSPSFKSVNGSHFGGLEQQSNYSSCCTDSLGGCEISPSSTTDLRRWLR</sequence>
<feature type="compositionally biased region" description="Low complexity" evidence="7">
    <location>
        <begin position="49"/>
        <end position="63"/>
    </location>
</feature>
<dbReference type="Gene3D" id="1.20.5.190">
    <property type="match status" value="1"/>
</dbReference>
<feature type="region of interest" description="Disordered" evidence="7">
    <location>
        <begin position="47"/>
        <end position="68"/>
    </location>
</feature>
<keyword evidence="10" id="KW-1185">Reference proteome</keyword>
<comment type="subunit">
    <text evidence="6">Binds to multiple calmodulin (CaM) in the presence of Ca(2+) and CaM-like proteins.</text>
</comment>
<dbReference type="GO" id="GO:0005516">
    <property type="term" value="F:calmodulin binding"/>
    <property type="evidence" value="ECO:0007669"/>
    <property type="project" value="UniProtKB-KW"/>
</dbReference>
<dbReference type="KEGG" id="mnt:21406191"/>
<keyword evidence="4" id="KW-0112">Calmodulin-binding</keyword>
<protein>
    <submittedName>
        <fullName evidence="9">Protein IQ-DOMAIN 14</fullName>
    </submittedName>
</protein>
<evidence type="ECO:0000256" key="7">
    <source>
        <dbReference type="SAM" id="MobiDB-lite"/>
    </source>
</evidence>
<comment type="similarity">
    <text evidence="5">Belongs to the IQD family.</text>
</comment>
<name>W9RNU6_9ROSA</name>
<evidence type="ECO:0000256" key="6">
    <source>
        <dbReference type="ARBA" id="ARBA00024378"/>
    </source>
</evidence>
<feature type="compositionally biased region" description="Low complexity" evidence="7">
    <location>
        <begin position="426"/>
        <end position="436"/>
    </location>
</feature>
<reference evidence="10" key="1">
    <citation type="submission" date="2013-01" db="EMBL/GenBank/DDBJ databases">
        <title>Draft Genome Sequence of a Mulberry Tree, Morus notabilis C.K. Schneid.</title>
        <authorList>
            <person name="He N."/>
            <person name="Zhao S."/>
        </authorList>
    </citation>
    <scope>NUCLEOTIDE SEQUENCE</scope>
</reference>
<dbReference type="OrthoDB" id="776767at2759"/>